<evidence type="ECO:0000256" key="5">
    <source>
        <dbReference type="SAM" id="SignalP"/>
    </source>
</evidence>
<reference evidence="7 8" key="1">
    <citation type="submission" date="2018-10" db="EMBL/GenBank/DDBJ databases">
        <title>Improved assembly of the deer mouse Peromyscus maniculatus genome.</title>
        <authorList>
            <person name="Lassance J.-M."/>
            <person name="Hoekstra H.E."/>
        </authorList>
    </citation>
    <scope>NUCLEOTIDE SEQUENCE [LARGE SCALE GENOMIC DNA]</scope>
</reference>
<dbReference type="InterPro" id="IPR013106">
    <property type="entry name" value="Ig_V-set"/>
</dbReference>
<dbReference type="InterPro" id="IPR050413">
    <property type="entry name" value="TCR_beta_variable"/>
</dbReference>
<keyword evidence="1 5" id="KW-0732">Signal</keyword>
<evidence type="ECO:0000259" key="6">
    <source>
        <dbReference type="PROSITE" id="PS50835"/>
    </source>
</evidence>
<protein>
    <recommendedName>
        <fullName evidence="6">Ig-like domain-containing protein</fullName>
    </recommendedName>
</protein>
<dbReference type="Ensembl" id="ENSPEMT00000042115.1">
    <property type="protein sequence ID" value="ENSPEMP00000031755.1"/>
    <property type="gene ID" value="ENSPEMG00000029504.1"/>
</dbReference>
<dbReference type="GO" id="GO:0005886">
    <property type="term" value="C:plasma membrane"/>
    <property type="evidence" value="ECO:0007669"/>
    <property type="project" value="TreeGrafter"/>
</dbReference>
<dbReference type="GeneTree" id="ENSGT00940000164371"/>
<organism evidence="7 8">
    <name type="scientific">Peromyscus maniculatus bairdii</name>
    <name type="common">Prairie deer mouse</name>
    <dbReference type="NCBI Taxonomy" id="230844"/>
    <lineage>
        <taxon>Eukaryota</taxon>
        <taxon>Metazoa</taxon>
        <taxon>Chordata</taxon>
        <taxon>Craniata</taxon>
        <taxon>Vertebrata</taxon>
        <taxon>Euteleostomi</taxon>
        <taxon>Mammalia</taxon>
        <taxon>Eutheria</taxon>
        <taxon>Euarchontoglires</taxon>
        <taxon>Glires</taxon>
        <taxon>Rodentia</taxon>
        <taxon>Myomorpha</taxon>
        <taxon>Muroidea</taxon>
        <taxon>Cricetidae</taxon>
        <taxon>Neotominae</taxon>
        <taxon>Peromyscus</taxon>
    </lineage>
</organism>
<dbReference type="SUPFAM" id="SSF48726">
    <property type="entry name" value="Immunoglobulin"/>
    <property type="match status" value="1"/>
</dbReference>
<keyword evidence="8" id="KW-1185">Reference proteome</keyword>
<reference evidence="7" key="3">
    <citation type="submission" date="2025-09" db="UniProtKB">
        <authorList>
            <consortium name="Ensembl"/>
        </authorList>
    </citation>
    <scope>IDENTIFICATION</scope>
</reference>
<dbReference type="InterPro" id="IPR036179">
    <property type="entry name" value="Ig-like_dom_sf"/>
</dbReference>
<keyword evidence="2" id="KW-0391">Immunity</keyword>
<evidence type="ECO:0000313" key="7">
    <source>
        <dbReference type="Ensembl" id="ENSPEMP00000031755.1"/>
    </source>
</evidence>
<dbReference type="InterPro" id="IPR007110">
    <property type="entry name" value="Ig-like_dom"/>
</dbReference>
<evidence type="ECO:0000256" key="1">
    <source>
        <dbReference type="ARBA" id="ARBA00022729"/>
    </source>
</evidence>
<keyword evidence="4" id="KW-0393">Immunoglobulin domain</keyword>
<feature type="signal peptide" evidence="5">
    <location>
        <begin position="1"/>
        <end position="31"/>
    </location>
</feature>
<accession>A0A8C8UN52</accession>
<reference evidence="7" key="2">
    <citation type="submission" date="2025-08" db="UniProtKB">
        <authorList>
            <consortium name="Ensembl"/>
        </authorList>
    </citation>
    <scope>IDENTIFICATION</scope>
</reference>
<evidence type="ECO:0000256" key="4">
    <source>
        <dbReference type="ARBA" id="ARBA00023319"/>
    </source>
</evidence>
<dbReference type="GO" id="GO:0002250">
    <property type="term" value="P:adaptive immune response"/>
    <property type="evidence" value="ECO:0007669"/>
    <property type="project" value="UniProtKB-KW"/>
</dbReference>
<feature type="domain" description="Ig-like" evidence="6">
    <location>
        <begin position="13"/>
        <end position="133"/>
    </location>
</feature>
<dbReference type="AlphaFoldDB" id="A0A8C8UN52"/>
<dbReference type="GO" id="GO:0007166">
    <property type="term" value="P:cell surface receptor signaling pathway"/>
    <property type="evidence" value="ECO:0007669"/>
    <property type="project" value="TreeGrafter"/>
</dbReference>
<dbReference type="Gene3D" id="2.60.40.10">
    <property type="entry name" value="Immunoglobulins"/>
    <property type="match status" value="1"/>
</dbReference>
<evidence type="ECO:0000256" key="3">
    <source>
        <dbReference type="ARBA" id="ARBA00023130"/>
    </source>
</evidence>
<dbReference type="PANTHER" id="PTHR23268:SF47">
    <property type="entry name" value="T CELL RECEPTOR BETA VARIABLE 11-1"/>
    <property type="match status" value="1"/>
</dbReference>
<dbReference type="Proteomes" id="UP000694547">
    <property type="component" value="Chromosome 3"/>
</dbReference>
<dbReference type="PANTHER" id="PTHR23268">
    <property type="entry name" value="T-CELL RECEPTOR BETA CHAIN"/>
    <property type="match status" value="1"/>
</dbReference>
<evidence type="ECO:0000256" key="2">
    <source>
        <dbReference type="ARBA" id="ARBA00022859"/>
    </source>
</evidence>
<dbReference type="InterPro" id="IPR013783">
    <property type="entry name" value="Ig-like_fold"/>
</dbReference>
<proteinExistence type="predicted"/>
<sequence>MCDTALPDSAWGPTLLCCVTVFLLGTKHMEAAVIQDPRSKVTERQDASFWCDPISGHATLYWYQQPRDQGPQLLVYFQNEAVMDDSQLPKGRFSAARPEGVNSTLKIQSAKLEDTATYLCASSVSTATRRHLSAVHKAGGFLQASFQQRPLLASYIP</sequence>
<name>A0A8C8UN52_PERMB</name>
<evidence type="ECO:0000313" key="8">
    <source>
        <dbReference type="Proteomes" id="UP000694547"/>
    </source>
</evidence>
<dbReference type="PROSITE" id="PS50835">
    <property type="entry name" value="IG_LIKE"/>
    <property type="match status" value="1"/>
</dbReference>
<feature type="chain" id="PRO_5034440048" description="Ig-like domain-containing protein" evidence="5">
    <location>
        <begin position="32"/>
        <end position="157"/>
    </location>
</feature>
<keyword evidence="3" id="KW-1064">Adaptive immunity</keyword>
<dbReference type="Pfam" id="PF07686">
    <property type="entry name" value="V-set"/>
    <property type="match status" value="1"/>
</dbReference>